<dbReference type="PANTHER" id="PTHR32322">
    <property type="entry name" value="INNER MEMBRANE TRANSPORTER"/>
    <property type="match status" value="1"/>
</dbReference>
<feature type="transmembrane region" description="Helical" evidence="6">
    <location>
        <begin position="30"/>
        <end position="50"/>
    </location>
</feature>
<feature type="transmembrane region" description="Helical" evidence="6">
    <location>
        <begin position="62"/>
        <end position="82"/>
    </location>
</feature>
<evidence type="ECO:0000313" key="8">
    <source>
        <dbReference type="EMBL" id="NGN69837.1"/>
    </source>
</evidence>
<comment type="subcellular location">
    <subcellularLocation>
        <location evidence="1">Membrane</location>
        <topology evidence="1">Multi-pass membrane protein</topology>
    </subcellularLocation>
</comment>
<reference evidence="8 9" key="1">
    <citation type="submission" date="2020-02" db="EMBL/GenBank/DDBJ databases">
        <title>Whole-genome analyses of novel actinobacteria.</title>
        <authorList>
            <person name="Sahin N."/>
        </authorList>
    </citation>
    <scope>NUCLEOTIDE SEQUENCE [LARGE SCALE GENOMIC DNA]</scope>
    <source>
        <strain evidence="8 9">A7024</strain>
    </source>
</reference>
<feature type="transmembrane region" description="Helical" evidence="6">
    <location>
        <begin position="118"/>
        <end position="138"/>
    </location>
</feature>
<dbReference type="EMBL" id="JAAKZV010000350">
    <property type="protein sequence ID" value="NGN69837.1"/>
    <property type="molecule type" value="Genomic_DNA"/>
</dbReference>
<accession>A0A6G4UEE2</accession>
<comment type="similarity">
    <text evidence="2">Belongs to the EamA transporter family.</text>
</comment>
<feature type="transmembrane region" description="Helical" evidence="6">
    <location>
        <begin position="241"/>
        <end position="260"/>
    </location>
</feature>
<gene>
    <name evidence="8" type="ORF">G5C51_38865</name>
</gene>
<feature type="domain" description="EamA" evidence="7">
    <location>
        <begin position="2"/>
        <end position="131"/>
    </location>
</feature>
<dbReference type="SUPFAM" id="SSF103481">
    <property type="entry name" value="Multidrug resistance efflux transporter EmrE"/>
    <property type="match status" value="2"/>
</dbReference>
<dbReference type="InterPro" id="IPR050638">
    <property type="entry name" value="AA-Vitamin_Transporters"/>
</dbReference>
<evidence type="ECO:0000256" key="1">
    <source>
        <dbReference type="ARBA" id="ARBA00004141"/>
    </source>
</evidence>
<protein>
    <submittedName>
        <fullName evidence="8">DMT family transporter</fullName>
    </submittedName>
</protein>
<feature type="transmembrane region" description="Helical" evidence="6">
    <location>
        <begin position="88"/>
        <end position="106"/>
    </location>
</feature>
<evidence type="ECO:0000256" key="6">
    <source>
        <dbReference type="SAM" id="Phobius"/>
    </source>
</evidence>
<evidence type="ECO:0000256" key="3">
    <source>
        <dbReference type="ARBA" id="ARBA00022692"/>
    </source>
</evidence>
<feature type="domain" description="EamA" evidence="7">
    <location>
        <begin position="147"/>
        <end position="281"/>
    </location>
</feature>
<dbReference type="InterPro" id="IPR000620">
    <property type="entry name" value="EamA_dom"/>
</dbReference>
<feature type="transmembrane region" description="Helical" evidence="6">
    <location>
        <begin position="150"/>
        <end position="166"/>
    </location>
</feature>
<keyword evidence="5 6" id="KW-0472">Membrane</keyword>
<dbReference type="Proteomes" id="UP000481583">
    <property type="component" value="Unassembled WGS sequence"/>
</dbReference>
<feature type="transmembrane region" description="Helical" evidence="6">
    <location>
        <begin position="208"/>
        <end position="229"/>
    </location>
</feature>
<evidence type="ECO:0000259" key="7">
    <source>
        <dbReference type="Pfam" id="PF00892"/>
    </source>
</evidence>
<proteinExistence type="inferred from homology"/>
<organism evidence="8 9">
    <name type="scientific">Streptomyces coryli</name>
    <dbReference type="NCBI Taxonomy" id="1128680"/>
    <lineage>
        <taxon>Bacteria</taxon>
        <taxon>Bacillati</taxon>
        <taxon>Actinomycetota</taxon>
        <taxon>Actinomycetes</taxon>
        <taxon>Kitasatosporales</taxon>
        <taxon>Streptomycetaceae</taxon>
        <taxon>Streptomyces</taxon>
    </lineage>
</organism>
<keyword evidence="9" id="KW-1185">Reference proteome</keyword>
<evidence type="ECO:0000256" key="4">
    <source>
        <dbReference type="ARBA" id="ARBA00022989"/>
    </source>
</evidence>
<dbReference type="Pfam" id="PF00892">
    <property type="entry name" value="EamA"/>
    <property type="match status" value="2"/>
</dbReference>
<sequence length="290" mass="30288">MLLAAVATVVWSGNFVVARALHDAVPPVQTAFWRWVIALLAVLPLAWPQLRAQWPALRRHAGYLTVASLLGIACFNTFIYQAGQSTSATNMAVIAAASPLLIVVFDRFTGRRIGGRRATGMLIALAGVLALVAKGSPAALLELDFATGDLWMLAAGATFAGYSVLLRRRPKEISGIVFLCATFAVGVLLLAPAYAISLSAQGGFAPTASTVGPLLYVGVFSSAIAYFTWNKAVALVGAARAGIVYYLQPLVVAVLSFALLGEGVTVVQVGCMAVIVGGVALAAKERKADR</sequence>
<keyword evidence="3 6" id="KW-0812">Transmembrane</keyword>
<evidence type="ECO:0000256" key="2">
    <source>
        <dbReference type="ARBA" id="ARBA00007362"/>
    </source>
</evidence>
<feature type="transmembrane region" description="Helical" evidence="6">
    <location>
        <begin position="173"/>
        <end position="196"/>
    </location>
</feature>
<dbReference type="GO" id="GO:0016020">
    <property type="term" value="C:membrane"/>
    <property type="evidence" value="ECO:0007669"/>
    <property type="project" value="UniProtKB-SubCell"/>
</dbReference>
<evidence type="ECO:0000313" key="9">
    <source>
        <dbReference type="Proteomes" id="UP000481583"/>
    </source>
</evidence>
<dbReference type="AlphaFoldDB" id="A0A6G4UEE2"/>
<dbReference type="PANTHER" id="PTHR32322:SF2">
    <property type="entry name" value="EAMA DOMAIN-CONTAINING PROTEIN"/>
    <property type="match status" value="1"/>
</dbReference>
<keyword evidence="4 6" id="KW-1133">Transmembrane helix</keyword>
<feature type="transmembrane region" description="Helical" evidence="6">
    <location>
        <begin position="266"/>
        <end position="283"/>
    </location>
</feature>
<dbReference type="InterPro" id="IPR037185">
    <property type="entry name" value="EmrE-like"/>
</dbReference>
<name>A0A6G4UEE2_9ACTN</name>
<comment type="caution">
    <text evidence="8">The sequence shown here is derived from an EMBL/GenBank/DDBJ whole genome shotgun (WGS) entry which is preliminary data.</text>
</comment>
<evidence type="ECO:0000256" key="5">
    <source>
        <dbReference type="ARBA" id="ARBA00023136"/>
    </source>
</evidence>